<keyword evidence="1" id="KW-1133">Transmembrane helix</keyword>
<keyword evidence="1" id="KW-0472">Membrane</keyword>
<accession>A0AA39LN83</accession>
<name>A0AA39LN83_9BILA</name>
<keyword evidence="3" id="KW-1185">Reference proteome</keyword>
<sequence>MERSRQMAAKVEEGHSGVGEFIISNTAMLLLTIAVVVVCYHVSVYSLKIHRYYKSLLITSINPRSHSYSVPKLHNDDDFNISDTEIDDELQFYQEDEYDSPLVRKFIRETIKAIDRRKRLNELRNLEVLPERPDEHFIDDFIDLSVYDHVKADSRINLREFDKDGKLFEKAIRDCQENYKPFLMTVHKGLLAEPVEEYMLEDKTKSDNDEDN</sequence>
<evidence type="ECO:0000313" key="2">
    <source>
        <dbReference type="EMBL" id="KAK0403443.1"/>
    </source>
</evidence>
<gene>
    <name evidence="2" type="ORF">QR680_016919</name>
</gene>
<dbReference type="Proteomes" id="UP001175271">
    <property type="component" value="Unassembled WGS sequence"/>
</dbReference>
<reference evidence="2" key="1">
    <citation type="submission" date="2023-06" db="EMBL/GenBank/DDBJ databases">
        <title>Genomic analysis of the entomopathogenic nematode Steinernema hermaphroditum.</title>
        <authorList>
            <person name="Schwarz E.M."/>
            <person name="Heppert J.K."/>
            <person name="Baniya A."/>
            <person name="Schwartz H.T."/>
            <person name="Tan C.-H."/>
            <person name="Antoshechkin I."/>
            <person name="Sternberg P.W."/>
            <person name="Goodrich-Blair H."/>
            <person name="Dillman A.R."/>
        </authorList>
    </citation>
    <scope>NUCLEOTIDE SEQUENCE</scope>
    <source>
        <strain evidence="2">PS9179</strain>
        <tissue evidence="2">Whole animal</tissue>
    </source>
</reference>
<comment type="caution">
    <text evidence="2">The sequence shown here is derived from an EMBL/GenBank/DDBJ whole genome shotgun (WGS) entry which is preliminary data.</text>
</comment>
<proteinExistence type="predicted"/>
<protein>
    <submittedName>
        <fullName evidence="2">Uncharacterized protein</fullName>
    </submittedName>
</protein>
<dbReference type="EMBL" id="JAUCMV010000004">
    <property type="protein sequence ID" value="KAK0403443.1"/>
    <property type="molecule type" value="Genomic_DNA"/>
</dbReference>
<evidence type="ECO:0000256" key="1">
    <source>
        <dbReference type="SAM" id="Phobius"/>
    </source>
</evidence>
<evidence type="ECO:0000313" key="3">
    <source>
        <dbReference type="Proteomes" id="UP001175271"/>
    </source>
</evidence>
<keyword evidence="1" id="KW-0812">Transmembrane</keyword>
<dbReference type="AlphaFoldDB" id="A0AA39LN83"/>
<organism evidence="2 3">
    <name type="scientific">Steinernema hermaphroditum</name>
    <dbReference type="NCBI Taxonomy" id="289476"/>
    <lineage>
        <taxon>Eukaryota</taxon>
        <taxon>Metazoa</taxon>
        <taxon>Ecdysozoa</taxon>
        <taxon>Nematoda</taxon>
        <taxon>Chromadorea</taxon>
        <taxon>Rhabditida</taxon>
        <taxon>Tylenchina</taxon>
        <taxon>Panagrolaimomorpha</taxon>
        <taxon>Strongyloidoidea</taxon>
        <taxon>Steinernematidae</taxon>
        <taxon>Steinernema</taxon>
    </lineage>
</organism>
<feature type="transmembrane region" description="Helical" evidence="1">
    <location>
        <begin position="21"/>
        <end position="43"/>
    </location>
</feature>